<evidence type="ECO:0000256" key="7">
    <source>
        <dbReference type="ARBA" id="ARBA00023125"/>
    </source>
</evidence>
<reference evidence="20" key="1">
    <citation type="submission" date="2023-07" db="EMBL/GenBank/DDBJ databases">
        <title>Chromosome-level Genome Assembly of Striped Snakehead (Channa striata).</title>
        <authorList>
            <person name="Liu H."/>
        </authorList>
    </citation>
    <scope>NUCLEOTIDE SEQUENCE</scope>
    <source>
        <strain evidence="20">Gz</strain>
        <tissue evidence="20">Muscle</tissue>
    </source>
</reference>
<keyword evidence="7 14" id="KW-0238">DNA-binding</keyword>
<evidence type="ECO:0000256" key="10">
    <source>
        <dbReference type="ARBA" id="ARBA00023242"/>
    </source>
</evidence>
<name>A0AA88S1A1_CHASR</name>
<evidence type="ECO:0000256" key="15">
    <source>
        <dbReference type="RuleBase" id="RU000682"/>
    </source>
</evidence>
<keyword evidence="5" id="KW-0716">Sensory transduction</keyword>
<evidence type="ECO:0000259" key="17">
    <source>
        <dbReference type="PROSITE" id="PS50071"/>
    </source>
</evidence>
<feature type="compositionally biased region" description="Polar residues" evidence="16">
    <location>
        <begin position="1"/>
        <end position="37"/>
    </location>
</feature>
<evidence type="ECO:0000256" key="3">
    <source>
        <dbReference type="ARBA" id="ARBA00014891"/>
    </source>
</evidence>
<keyword evidence="10 14" id="KW-0539">Nucleus</keyword>
<dbReference type="GO" id="GO:1990837">
    <property type="term" value="F:sequence-specific double-stranded DNA binding"/>
    <property type="evidence" value="ECO:0007669"/>
    <property type="project" value="TreeGrafter"/>
</dbReference>
<evidence type="ECO:0000256" key="11">
    <source>
        <dbReference type="ARBA" id="ARBA00023305"/>
    </source>
</evidence>
<evidence type="ECO:0000313" key="20">
    <source>
        <dbReference type="EMBL" id="KAK2826162.1"/>
    </source>
</evidence>
<keyword evidence="4" id="KW-0217">Developmental protein</keyword>
<evidence type="ECO:0000256" key="13">
    <source>
        <dbReference type="ARBA" id="ARBA00031274"/>
    </source>
</evidence>
<dbReference type="AlphaFoldDB" id="A0AA88S1A1"/>
<dbReference type="InterPro" id="IPR023339">
    <property type="entry name" value="CVC"/>
</dbReference>
<evidence type="ECO:0000256" key="9">
    <source>
        <dbReference type="ARBA" id="ARBA00023163"/>
    </source>
</evidence>
<feature type="domain" description="Homeobox" evidence="17">
    <location>
        <begin position="164"/>
        <end position="224"/>
    </location>
</feature>
<dbReference type="FunFam" id="1.10.10.60:FF:000065">
    <property type="entry name" value="Visual system homeobox 1"/>
    <property type="match status" value="1"/>
</dbReference>
<feature type="DNA-binding region" description="Homeobox" evidence="14">
    <location>
        <begin position="166"/>
        <end position="225"/>
    </location>
</feature>
<evidence type="ECO:0000256" key="6">
    <source>
        <dbReference type="ARBA" id="ARBA00023015"/>
    </source>
</evidence>
<evidence type="ECO:0000256" key="16">
    <source>
        <dbReference type="SAM" id="MobiDB-lite"/>
    </source>
</evidence>
<keyword evidence="9" id="KW-0804">Transcription</keyword>
<comment type="subcellular location">
    <subcellularLocation>
        <location evidence="1 14 15">Nucleus</location>
    </subcellularLocation>
</comment>
<dbReference type="PANTHER" id="PTHR46892">
    <property type="entry name" value="VISUAL SYSTEM HOMEOBOX 2"/>
    <property type="match status" value="1"/>
</dbReference>
<dbReference type="Pfam" id="PF03826">
    <property type="entry name" value="OAR"/>
    <property type="match status" value="1"/>
</dbReference>
<organism evidence="20 21">
    <name type="scientific">Channa striata</name>
    <name type="common">Snakehead murrel</name>
    <name type="synonym">Ophicephalus striatus</name>
    <dbReference type="NCBI Taxonomy" id="64152"/>
    <lineage>
        <taxon>Eukaryota</taxon>
        <taxon>Metazoa</taxon>
        <taxon>Chordata</taxon>
        <taxon>Craniata</taxon>
        <taxon>Vertebrata</taxon>
        <taxon>Euteleostomi</taxon>
        <taxon>Actinopterygii</taxon>
        <taxon>Neopterygii</taxon>
        <taxon>Teleostei</taxon>
        <taxon>Neoteleostei</taxon>
        <taxon>Acanthomorphata</taxon>
        <taxon>Anabantaria</taxon>
        <taxon>Anabantiformes</taxon>
        <taxon>Channoidei</taxon>
        <taxon>Channidae</taxon>
        <taxon>Channa</taxon>
    </lineage>
</organism>
<evidence type="ECO:0000256" key="4">
    <source>
        <dbReference type="ARBA" id="ARBA00022473"/>
    </source>
</evidence>
<dbReference type="InterPro" id="IPR009057">
    <property type="entry name" value="Homeodomain-like_sf"/>
</dbReference>
<dbReference type="GO" id="GO:0005634">
    <property type="term" value="C:nucleus"/>
    <property type="evidence" value="ECO:0007669"/>
    <property type="project" value="UniProtKB-SubCell"/>
</dbReference>
<keyword evidence="11" id="KW-0844">Vision</keyword>
<evidence type="ECO:0000259" key="18">
    <source>
        <dbReference type="PROSITE" id="PS50803"/>
    </source>
</evidence>
<keyword evidence="21" id="KW-1185">Reference proteome</keyword>
<feature type="compositionally biased region" description="Basic and acidic residues" evidence="16">
    <location>
        <begin position="299"/>
        <end position="323"/>
    </location>
</feature>
<dbReference type="GO" id="GO:0045892">
    <property type="term" value="P:negative regulation of DNA-templated transcription"/>
    <property type="evidence" value="ECO:0007669"/>
    <property type="project" value="UniProtKB-ARBA"/>
</dbReference>
<evidence type="ECO:0000256" key="12">
    <source>
        <dbReference type="ARBA" id="ARBA00030203"/>
    </source>
</evidence>
<dbReference type="Pfam" id="PF00046">
    <property type="entry name" value="Homeodomain"/>
    <property type="match status" value="1"/>
</dbReference>
<comment type="caution">
    <text evidence="20">The sequence shown here is derived from an EMBL/GenBank/DDBJ whole genome shotgun (WGS) entry which is preliminary data.</text>
</comment>
<dbReference type="PROSITE" id="PS51496">
    <property type="entry name" value="CVC"/>
    <property type="match status" value="1"/>
</dbReference>
<keyword evidence="8 14" id="KW-0371">Homeobox</keyword>
<feature type="domain" description="OAR" evidence="18">
    <location>
        <begin position="324"/>
        <end position="337"/>
    </location>
</feature>
<evidence type="ECO:0000313" key="21">
    <source>
        <dbReference type="Proteomes" id="UP001187415"/>
    </source>
</evidence>
<dbReference type="InterPro" id="IPR017970">
    <property type="entry name" value="Homeobox_CS"/>
</dbReference>
<evidence type="ECO:0000256" key="8">
    <source>
        <dbReference type="ARBA" id="ARBA00023155"/>
    </source>
</evidence>
<feature type="region of interest" description="Disordered" evidence="16">
    <location>
        <begin position="122"/>
        <end position="166"/>
    </location>
</feature>
<dbReference type="PANTHER" id="PTHR46892:SF3">
    <property type="entry name" value="VISUAL SYSTEM HOMEOBOX 2"/>
    <property type="match status" value="1"/>
</dbReference>
<dbReference type="PROSITE" id="PS00027">
    <property type="entry name" value="HOMEOBOX_1"/>
    <property type="match status" value="1"/>
</dbReference>
<dbReference type="CDD" id="cd00086">
    <property type="entry name" value="homeodomain"/>
    <property type="match status" value="1"/>
</dbReference>
<dbReference type="InterPro" id="IPR052294">
    <property type="entry name" value="VSX_homeobox_regulators"/>
</dbReference>
<gene>
    <name evidence="20" type="ORF">Q5P01_020376</name>
</gene>
<feature type="domain" description="CVC" evidence="19">
    <location>
        <begin position="226"/>
        <end position="279"/>
    </location>
</feature>
<feature type="region of interest" description="Disordered" evidence="16">
    <location>
        <begin position="1"/>
        <end position="46"/>
    </location>
</feature>
<dbReference type="InterPro" id="IPR001356">
    <property type="entry name" value="HD"/>
</dbReference>
<evidence type="ECO:0000259" key="19">
    <source>
        <dbReference type="PROSITE" id="PS51496"/>
    </source>
</evidence>
<proteinExistence type="inferred from homology"/>
<dbReference type="InterPro" id="IPR003654">
    <property type="entry name" value="OAR_dom"/>
</dbReference>
<dbReference type="GO" id="GO:0007601">
    <property type="term" value="P:visual perception"/>
    <property type="evidence" value="ECO:0007669"/>
    <property type="project" value="UniProtKB-KW"/>
</dbReference>
<evidence type="ECO:0000256" key="5">
    <source>
        <dbReference type="ARBA" id="ARBA00022606"/>
    </source>
</evidence>
<feature type="region of interest" description="Disordered" evidence="16">
    <location>
        <begin position="279"/>
        <end position="376"/>
    </location>
</feature>
<evidence type="ECO:0000256" key="2">
    <source>
        <dbReference type="ARBA" id="ARBA00005733"/>
    </source>
</evidence>
<evidence type="ECO:0000256" key="14">
    <source>
        <dbReference type="PROSITE-ProRule" id="PRU00108"/>
    </source>
</evidence>
<dbReference type="PROSITE" id="PS50071">
    <property type="entry name" value="HOMEOBOX_2"/>
    <property type="match status" value="1"/>
</dbReference>
<feature type="compositionally biased region" description="Basic and acidic residues" evidence="16">
    <location>
        <begin position="345"/>
        <end position="364"/>
    </location>
</feature>
<dbReference type="SMART" id="SM00389">
    <property type="entry name" value="HOX"/>
    <property type="match status" value="1"/>
</dbReference>
<comment type="similarity">
    <text evidence="2">Belongs to the paired homeobox family.</text>
</comment>
<dbReference type="EMBL" id="JAUPFM010000016">
    <property type="protein sequence ID" value="KAK2826162.1"/>
    <property type="molecule type" value="Genomic_DNA"/>
</dbReference>
<dbReference type="GO" id="GO:0000981">
    <property type="term" value="F:DNA-binding transcription factor activity, RNA polymerase II-specific"/>
    <property type="evidence" value="ECO:0007669"/>
    <property type="project" value="InterPro"/>
</dbReference>
<dbReference type="PROSITE" id="PS50803">
    <property type="entry name" value="OAR"/>
    <property type="match status" value="1"/>
</dbReference>
<sequence>MTGKQSAVLSESLNVSEKTSLGANGGTNSHQPKSSATHPPPRCTGFGIQEILGLNKEPSAAPRSQLGSLPAGAHLIAARSVLGPAAVGVGVGMGLIGPGGIPSFYSQPAFLETVLSDAQDVHLQPHSRSVGPLDTSQSASSDSEDLSSNERKLSKSSVSQSKKRKKRRHRTIFTSYQLEELEKAFNEAHYPDVYAREMLAMKTELPEDRIQVWFQNRRAKWRKREKCWGRSTVMAEYGLYGAMVRHSIPLPESILKSAKDGIMESCAPWLLGMHKKSMEAAVPPPTGKCEAPQQPSSQRAEDAEVEEKRSEGKSTISKEELRENSIAALRAKAQEHSAKVLGTVSHDRLLEGKQERQAAEEKAADPLSPAEEEKSP</sequence>
<keyword evidence="6" id="KW-0805">Transcription regulation</keyword>
<dbReference type="Proteomes" id="UP001187415">
    <property type="component" value="Unassembled WGS sequence"/>
</dbReference>
<dbReference type="Gene3D" id="1.10.10.60">
    <property type="entry name" value="Homeodomain-like"/>
    <property type="match status" value="1"/>
</dbReference>
<accession>A0AA88S1A1</accession>
<dbReference type="SUPFAM" id="SSF46689">
    <property type="entry name" value="Homeodomain-like"/>
    <property type="match status" value="1"/>
</dbReference>
<evidence type="ECO:0000256" key="1">
    <source>
        <dbReference type="ARBA" id="ARBA00004123"/>
    </source>
</evidence>
<protein>
    <recommendedName>
        <fullName evidence="3">Visual system homeobox 2</fullName>
    </recommendedName>
    <alternativeName>
        <fullName evidence="12">Ceh-10 homeodomain-containing homolog</fullName>
    </alternativeName>
    <alternativeName>
        <fullName evidence="13">Homeobox protein CHX10</fullName>
    </alternativeName>
</protein>